<reference evidence="3" key="1">
    <citation type="journal article" date="2021" name="Nat. Commun.">
        <title>Genetic determinants of endophytism in the Arabidopsis root mycobiome.</title>
        <authorList>
            <person name="Mesny F."/>
            <person name="Miyauchi S."/>
            <person name="Thiergart T."/>
            <person name="Pickel B."/>
            <person name="Atanasova L."/>
            <person name="Karlsson M."/>
            <person name="Huettel B."/>
            <person name="Barry K.W."/>
            <person name="Haridas S."/>
            <person name="Chen C."/>
            <person name="Bauer D."/>
            <person name="Andreopoulos W."/>
            <person name="Pangilinan J."/>
            <person name="LaButti K."/>
            <person name="Riley R."/>
            <person name="Lipzen A."/>
            <person name="Clum A."/>
            <person name="Drula E."/>
            <person name="Henrissat B."/>
            <person name="Kohler A."/>
            <person name="Grigoriev I.V."/>
            <person name="Martin F.M."/>
            <person name="Hacquard S."/>
        </authorList>
    </citation>
    <scope>NUCLEOTIDE SEQUENCE</scope>
    <source>
        <strain evidence="3">MPI-CAGE-AT-0016</strain>
    </source>
</reference>
<name>A0A8K0X4Y8_9PEZI</name>
<sequence length="796" mass="86244">MAFSGFGKGSWLLAICLVLVLLPGKAHAFGAGNIPSIAKVEGHNWRHGDIEDMLETIAFLSGKKWTSLMIGRVYFGNWLRDYSQAVDVGSLKGVNAATIRILVWVLSFMAHGYATEEFEVTEERLGCYRPEEHIDNPLGYADGMDARTLDPRLRGPVEPIETEIDPRTGMKNYIANESGGWATSAGYLRFSIGRCIHFGRLYTSGSGRSSGREEDLNEALRCLGQALHTLEDFPAHSNYCELALRELGYHEVFPHCGTDTKINLRGKSVYPLVTGTFGAVDFIHSVLGEANDAFTQSEVDEMNQALINAQSLTKNEGGGTASRGLFGSSSSSGSGDFISLLGQLPGIGDGFAREARDLQRASAAQQEANNNSTSRSAFGSSDNQNFVPGMSADFDPVKTAGRIYPILQFRDKIVKAINRFIAKVPGLEKLLEHIGETLTAFILGLLAPFIQPIVQQVSKVLKDGSSGLINASARSQYEPWDKPTCSDPTHSMLSKDHFTNVLQSVSGNVAVTILQYAVPRILYAWENPGVPVDEVLNDILRTLHHPAIRDDHVEIHRNMFKTVKEWADHHPRRHELNHLLSSQSVKDHKNHVQDQQQHGSRSVGGDSGCGGGLGHSKTKNGLWGQIKTRDVNALEGRDKQPIPSSAPSTRPDYYGRGEEPSHVYQGDSSGAAASYYGGGGSPAPPQPRYDQGPPRPSYDQGPPSYGQPPPQPSYGQPPPPPQGYGQPPPGQWGGAPPPGQYGGPPQGYGGPPQGYGGPPQGYGGPPQQQYPPDQYGQYPPRPQQGGGYGGYPGQRY</sequence>
<organism evidence="3 4">
    <name type="scientific">Plectosphaerella cucumerina</name>
    <dbReference type="NCBI Taxonomy" id="40658"/>
    <lineage>
        <taxon>Eukaryota</taxon>
        <taxon>Fungi</taxon>
        <taxon>Dikarya</taxon>
        <taxon>Ascomycota</taxon>
        <taxon>Pezizomycotina</taxon>
        <taxon>Sordariomycetes</taxon>
        <taxon>Hypocreomycetidae</taxon>
        <taxon>Glomerellales</taxon>
        <taxon>Plectosphaerellaceae</taxon>
        <taxon>Plectosphaerella</taxon>
    </lineage>
</organism>
<evidence type="ECO:0000313" key="3">
    <source>
        <dbReference type="EMBL" id="KAH7367288.1"/>
    </source>
</evidence>
<comment type="caution">
    <text evidence="3">The sequence shown here is derived from an EMBL/GenBank/DDBJ whole genome shotgun (WGS) entry which is preliminary data.</text>
</comment>
<protein>
    <submittedName>
        <fullName evidence="3">Heterokaryon incompatibility protein Het-C</fullName>
    </submittedName>
</protein>
<feature type="chain" id="PRO_5035473777" evidence="2">
    <location>
        <begin position="29"/>
        <end position="796"/>
    </location>
</feature>
<dbReference type="OrthoDB" id="2506204at2759"/>
<feature type="compositionally biased region" description="Low complexity" evidence="1">
    <location>
        <begin position="360"/>
        <end position="374"/>
    </location>
</feature>
<evidence type="ECO:0000256" key="2">
    <source>
        <dbReference type="SAM" id="SignalP"/>
    </source>
</evidence>
<feature type="compositionally biased region" description="Low complexity" evidence="1">
    <location>
        <begin position="765"/>
        <end position="778"/>
    </location>
</feature>
<dbReference type="EMBL" id="JAGPXD010000002">
    <property type="protein sequence ID" value="KAH7367288.1"/>
    <property type="molecule type" value="Genomic_DNA"/>
</dbReference>
<accession>A0A8K0X4Y8</accession>
<proteinExistence type="predicted"/>
<gene>
    <name evidence="3" type="ORF">B0T11DRAFT_52265</name>
</gene>
<dbReference type="PANTHER" id="PTHR14905">
    <property type="entry name" value="NG37"/>
    <property type="match status" value="1"/>
</dbReference>
<dbReference type="InterPro" id="IPR010816">
    <property type="entry name" value="Het-C"/>
</dbReference>
<dbReference type="Proteomes" id="UP000813385">
    <property type="component" value="Unassembled WGS sequence"/>
</dbReference>
<feature type="signal peptide" evidence="2">
    <location>
        <begin position="1"/>
        <end position="28"/>
    </location>
</feature>
<feature type="compositionally biased region" description="Pro residues" evidence="1">
    <location>
        <begin position="705"/>
        <end position="739"/>
    </location>
</feature>
<feature type="region of interest" description="Disordered" evidence="1">
    <location>
        <begin position="586"/>
        <end position="796"/>
    </location>
</feature>
<feature type="compositionally biased region" description="Gly residues" evidence="1">
    <location>
        <begin position="605"/>
        <end position="614"/>
    </location>
</feature>
<feature type="compositionally biased region" description="Basic and acidic residues" evidence="1">
    <location>
        <begin position="627"/>
        <end position="640"/>
    </location>
</feature>
<keyword evidence="2" id="KW-0732">Signal</keyword>
<feature type="compositionally biased region" description="Low complexity" evidence="1">
    <location>
        <begin position="664"/>
        <end position="675"/>
    </location>
</feature>
<feature type="region of interest" description="Disordered" evidence="1">
    <location>
        <begin position="358"/>
        <end position="383"/>
    </location>
</feature>
<dbReference type="AlphaFoldDB" id="A0A8K0X4Y8"/>
<feature type="compositionally biased region" description="Gly residues" evidence="1">
    <location>
        <begin position="740"/>
        <end position="764"/>
    </location>
</feature>
<keyword evidence="4" id="KW-1185">Reference proteome</keyword>
<evidence type="ECO:0000256" key="1">
    <source>
        <dbReference type="SAM" id="MobiDB-lite"/>
    </source>
</evidence>
<feature type="compositionally biased region" description="Gly residues" evidence="1">
    <location>
        <begin position="784"/>
        <end position="796"/>
    </location>
</feature>
<dbReference type="Pfam" id="PF07217">
    <property type="entry name" value="Het-C"/>
    <property type="match status" value="1"/>
</dbReference>
<evidence type="ECO:0000313" key="4">
    <source>
        <dbReference type="Proteomes" id="UP000813385"/>
    </source>
</evidence>
<dbReference type="InterPro" id="IPR052577">
    <property type="entry name" value="VWA7"/>
</dbReference>
<dbReference type="PANTHER" id="PTHR14905:SF7">
    <property type="entry name" value="VON WILLEBRAND FACTOR A DOMAIN-CONTAINING PROTEIN 7"/>
    <property type="match status" value="1"/>
</dbReference>